<keyword evidence="4" id="KW-1185">Reference proteome</keyword>
<feature type="transmembrane region" description="Helical" evidence="1">
    <location>
        <begin position="99"/>
        <end position="119"/>
    </location>
</feature>
<feature type="transmembrane region" description="Helical" evidence="1">
    <location>
        <begin position="163"/>
        <end position="189"/>
    </location>
</feature>
<sequence>MFMEHITGWGGRWTASDLEHVSIAIMFFGAGLCGLLIESPTIRSLLNARATEQSPREADSDDNSVRANPLPALTLLLLGLVISSHHQDSELAVKVHYQFGMFLIGFAACRLLTYVLWYSSPPKSSLPSRPLSKFMGAFCAMAAGLTFLAAARDVLQLLDAHDIMVTLVFAISASLTLFLMSWTLVLLGLMNWISKKQAREGEL</sequence>
<dbReference type="RefSeq" id="XP_013271496.1">
    <property type="nucleotide sequence ID" value="XM_013416042.1"/>
</dbReference>
<dbReference type="AlphaFoldDB" id="A0A0D2J5M8"/>
<dbReference type="STRING" id="1442369.A0A0D2J5M8"/>
<feature type="transmembrane region" description="Helical" evidence="1">
    <location>
        <begin position="131"/>
        <end position="151"/>
    </location>
</feature>
<evidence type="ECO:0000313" key="3">
    <source>
        <dbReference type="EMBL" id="KIX04360.1"/>
    </source>
</evidence>
<dbReference type="PANTHER" id="PTHR31685:SF3">
    <property type="entry name" value="INTEGRAL MEMBRANE PROTEIN (AFU_ORTHOLOGUE AFUA_6G12730)"/>
    <property type="match status" value="1"/>
</dbReference>
<dbReference type="GeneID" id="25293299"/>
<feature type="transmembrane region" description="Helical" evidence="1">
    <location>
        <begin position="70"/>
        <end position="87"/>
    </location>
</feature>
<dbReference type="Pfam" id="PF10355">
    <property type="entry name" value="Ytp1"/>
    <property type="match status" value="1"/>
</dbReference>
<reference evidence="3 4" key="1">
    <citation type="submission" date="2015-01" db="EMBL/GenBank/DDBJ databases">
        <title>The Genome Sequence of Rhinocladiella mackenzie CBS 650.93.</title>
        <authorList>
            <consortium name="The Broad Institute Genomics Platform"/>
            <person name="Cuomo C."/>
            <person name="de Hoog S."/>
            <person name="Gorbushina A."/>
            <person name="Stielow B."/>
            <person name="Teixiera M."/>
            <person name="Abouelleil A."/>
            <person name="Chapman S.B."/>
            <person name="Priest M."/>
            <person name="Young S.K."/>
            <person name="Wortman J."/>
            <person name="Nusbaum C."/>
            <person name="Birren B."/>
        </authorList>
    </citation>
    <scope>NUCLEOTIDE SEQUENCE [LARGE SCALE GENOMIC DNA]</scope>
    <source>
        <strain evidence="3 4">CBS 650.93</strain>
    </source>
</reference>
<proteinExistence type="predicted"/>
<organism evidence="3 4">
    <name type="scientific">Rhinocladiella mackenziei CBS 650.93</name>
    <dbReference type="NCBI Taxonomy" id="1442369"/>
    <lineage>
        <taxon>Eukaryota</taxon>
        <taxon>Fungi</taxon>
        <taxon>Dikarya</taxon>
        <taxon>Ascomycota</taxon>
        <taxon>Pezizomycotina</taxon>
        <taxon>Eurotiomycetes</taxon>
        <taxon>Chaetothyriomycetidae</taxon>
        <taxon>Chaetothyriales</taxon>
        <taxon>Herpotrichiellaceae</taxon>
        <taxon>Rhinocladiella</taxon>
    </lineage>
</organism>
<keyword evidence="1" id="KW-1133">Transmembrane helix</keyword>
<keyword evidence="1" id="KW-0812">Transmembrane</keyword>
<dbReference type="PANTHER" id="PTHR31685">
    <property type="entry name" value="INTEGRAL MEMBRANE PROTEIN (AFU_ORTHOLOGUE AFUA_6G12730)-RELATED"/>
    <property type="match status" value="1"/>
</dbReference>
<accession>A0A0D2J5M8</accession>
<evidence type="ECO:0000259" key="2">
    <source>
        <dbReference type="Pfam" id="PF10355"/>
    </source>
</evidence>
<feature type="domain" description="Protein YTP1-like C-terminal" evidence="2">
    <location>
        <begin position="1"/>
        <end position="189"/>
    </location>
</feature>
<dbReference type="HOGENOM" id="CLU_1496530_0_0_1"/>
<dbReference type="EMBL" id="KN847478">
    <property type="protein sequence ID" value="KIX04360.1"/>
    <property type="molecule type" value="Genomic_DNA"/>
</dbReference>
<feature type="transmembrane region" description="Helical" evidence="1">
    <location>
        <begin position="20"/>
        <end position="37"/>
    </location>
</feature>
<dbReference type="OrthoDB" id="4005299at2759"/>
<keyword evidence="1" id="KW-0472">Membrane</keyword>
<dbReference type="VEuPathDB" id="FungiDB:Z518_05228"/>
<name>A0A0D2J5M8_9EURO</name>
<evidence type="ECO:0000313" key="4">
    <source>
        <dbReference type="Proteomes" id="UP000053617"/>
    </source>
</evidence>
<dbReference type="InterPro" id="IPR018827">
    <property type="entry name" value="YTP1_C"/>
</dbReference>
<evidence type="ECO:0000256" key="1">
    <source>
        <dbReference type="SAM" id="Phobius"/>
    </source>
</evidence>
<dbReference type="Proteomes" id="UP000053617">
    <property type="component" value="Unassembled WGS sequence"/>
</dbReference>
<gene>
    <name evidence="3" type="ORF">Z518_05228</name>
</gene>
<protein>
    <recommendedName>
        <fullName evidence="2">Protein YTP1-like C-terminal domain-containing protein</fullName>
    </recommendedName>
</protein>